<name>A0A9Q5D2V1_9BACT</name>
<evidence type="ECO:0000256" key="1">
    <source>
        <dbReference type="ARBA" id="ARBA00005384"/>
    </source>
</evidence>
<dbReference type="InterPro" id="IPR004839">
    <property type="entry name" value="Aminotransferase_I/II_large"/>
</dbReference>
<dbReference type="GO" id="GO:0030170">
    <property type="term" value="F:pyridoxal phosphate binding"/>
    <property type="evidence" value="ECO:0007669"/>
    <property type="project" value="InterPro"/>
</dbReference>
<proteinExistence type="inferred from homology"/>
<accession>A0A9Q5D2V1</accession>
<dbReference type="AlphaFoldDB" id="A0A9Q5D2V1"/>
<protein>
    <submittedName>
        <fullName evidence="9">PLP-dependent aminotransferase family protein</fullName>
    </submittedName>
</protein>
<dbReference type="FunFam" id="3.40.640.10:FF:000023">
    <property type="entry name" value="Transcriptional regulator, GntR family"/>
    <property type="match status" value="1"/>
</dbReference>
<dbReference type="CDD" id="cd07377">
    <property type="entry name" value="WHTH_GntR"/>
    <property type="match status" value="1"/>
</dbReference>
<evidence type="ECO:0000256" key="6">
    <source>
        <dbReference type="ARBA" id="ARBA00023125"/>
    </source>
</evidence>
<evidence type="ECO:0000259" key="8">
    <source>
        <dbReference type="PROSITE" id="PS50949"/>
    </source>
</evidence>
<organism evidence="9 10">
    <name type="scientific">Chitinophaga solisilvae</name>
    <dbReference type="NCBI Taxonomy" id="1233460"/>
    <lineage>
        <taxon>Bacteria</taxon>
        <taxon>Pseudomonadati</taxon>
        <taxon>Bacteroidota</taxon>
        <taxon>Chitinophagia</taxon>
        <taxon>Chitinophagales</taxon>
        <taxon>Chitinophagaceae</taxon>
        <taxon>Chitinophaga</taxon>
    </lineage>
</organism>
<dbReference type="InterPro" id="IPR015421">
    <property type="entry name" value="PyrdxlP-dep_Trfase_major"/>
</dbReference>
<dbReference type="PROSITE" id="PS50949">
    <property type="entry name" value="HTH_GNTR"/>
    <property type="match status" value="1"/>
</dbReference>
<dbReference type="SUPFAM" id="SSF46785">
    <property type="entry name" value="Winged helix' DNA-binding domain"/>
    <property type="match status" value="1"/>
</dbReference>
<dbReference type="EMBL" id="RIAR02000001">
    <property type="protein sequence ID" value="NSL85240.1"/>
    <property type="molecule type" value="Genomic_DNA"/>
</dbReference>
<feature type="domain" description="HTH gntR-type" evidence="8">
    <location>
        <begin position="6"/>
        <end position="74"/>
    </location>
</feature>
<dbReference type="InterPro" id="IPR036388">
    <property type="entry name" value="WH-like_DNA-bd_sf"/>
</dbReference>
<dbReference type="InterPro" id="IPR015422">
    <property type="entry name" value="PyrdxlP-dep_Trfase_small"/>
</dbReference>
<dbReference type="Gene3D" id="1.10.10.10">
    <property type="entry name" value="Winged helix-like DNA-binding domain superfamily/Winged helix DNA-binding domain"/>
    <property type="match status" value="1"/>
</dbReference>
<dbReference type="InterPro" id="IPR015424">
    <property type="entry name" value="PyrdxlP-dep_Trfase"/>
</dbReference>
<keyword evidence="5" id="KW-0805">Transcription regulation</keyword>
<comment type="similarity">
    <text evidence="1">In the C-terminal section; belongs to the class-I pyridoxal-phosphate-dependent aminotransferase family.</text>
</comment>
<dbReference type="GO" id="GO:0008483">
    <property type="term" value="F:transaminase activity"/>
    <property type="evidence" value="ECO:0007669"/>
    <property type="project" value="UniProtKB-KW"/>
</dbReference>
<keyword evidence="4" id="KW-0663">Pyridoxal phosphate</keyword>
<keyword evidence="2 9" id="KW-0032">Aminotransferase</keyword>
<dbReference type="CDD" id="cd00609">
    <property type="entry name" value="AAT_like"/>
    <property type="match status" value="1"/>
</dbReference>
<dbReference type="Proteomes" id="UP000281028">
    <property type="component" value="Unassembled WGS sequence"/>
</dbReference>
<dbReference type="SUPFAM" id="SSF53383">
    <property type="entry name" value="PLP-dependent transferases"/>
    <property type="match status" value="1"/>
</dbReference>
<dbReference type="Gene3D" id="3.40.640.10">
    <property type="entry name" value="Type I PLP-dependent aspartate aminotransferase-like (Major domain)"/>
    <property type="match status" value="1"/>
</dbReference>
<keyword evidence="6" id="KW-0238">DNA-binding</keyword>
<evidence type="ECO:0000313" key="10">
    <source>
        <dbReference type="Proteomes" id="UP000281028"/>
    </source>
</evidence>
<keyword evidence="10" id="KW-1185">Reference proteome</keyword>
<dbReference type="Pfam" id="PF00392">
    <property type="entry name" value="GntR"/>
    <property type="match status" value="1"/>
</dbReference>
<dbReference type="OrthoDB" id="594134at2"/>
<dbReference type="GO" id="GO:0003700">
    <property type="term" value="F:DNA-binding transcription factor activity"/>
    <property type="evidence" value="ECO:0007669"/>
    <property type="project" value="InterPro"/>
</dbReference>
<evidence type="ECO:0000256" key="7">
    <source>
        <dbReference type="ARBA" id="ARBA00023163"/>
    </source>
</evidence>
<dbReference type="GO" id="GO:0003677">
    <property type="term" value="F:DNA binding"/>
    <property type="evidence" value="ECO:0007669"/>
    <property type="project" value="UniProtKB-KW"/>
</dbReference>
<sequence length="476" mass="53352">MNKQKDFLYLQLADKIETMIMNGTYAIGDKLPSVRSLHREQGISISTALQVYLHLERKGWIAAREKSGYFVQYARHLFPALPPQTLPAKTPTRVNISDRVTIVRHTAQRKGMTSLIGAAPHPSILPGAKLSKAFRQAAQEDKTAYIPYGDLAGYEPLRRHIARLSLNWGGAVSPDDIVITNGAIEAATICLRAVARSGDTIAIESPTFFGLLQAIENLGMKALEIPTDPVSGINLNILEDNFRKKKVAACLLITNYNNPLGSCMPDTAKKQLARLLEQYEVPLIEDDVYGDLHFRPERPKTVKTYDRADMVIYCSSFSKSVAPGLRIGWIINQRYRERLMHLKFMSSAGTGMVPQLLLVKFLDQQRMDLHLKQLRQTLHIQQLQISKAVQQYFPAGTLLTRPEGGISLWVVLPPPADTWELHRQALSHHIAFTPGALFSSQQQYNNCLRLSGADPFSEELSWAIQTLGKLIHKQLK</sequence>
<evidence type="ECO:0000256" key="3">
    <source>
        <dbReference type="ARBA" id="ARBA00022679"/>
    </source>
</evidence>
<dbReference type="InterPro" id="IPR000524">
    <property type="entry name" value="Tscrpt_reg_HTH_GntR"/>
</dbReference>
<evidence type="ECO:0000256" key="5">
    <source>
        <dbReference type="ARBA" id="ARBA00023015"/>
    </source>
</evidence>
<dbReference type="InterPro" id="IPR051446">
    <property type="entry name" value="HTH_trans_reg/aminotransferase"/>
</dbReference>
<evidence type="ECO:0000256" key="4">
    <source>
        <dbReference type="ARBA" id="ARBA00022898"/>
    </source>
</evidence>
<gene>
    <name evidence="9" type="ORF">ECE50_000230</name>
</gene>
<dbReference type="RefSeq" id="WP_158631387.1">
    <property type="nucleotide sequence ID" value="NZ_JAABOK010000009.1"/>
</dbReference>
<dbReference type="PANTHER" id="PTHR46577:SF2">
    <property type="entry name" value="TRANSCRIPTIONAL REGULATORY PROTEIN"/>
    <property type="match status" value="1"/>
</dbReference>
<reference evidence="9" key="1">
    <citation type="submission" date="2020-05" db="EMBL/GenBank/DDBJ databases">
        <title>Chitinophaga laudate sp. nov., isolated from a tropical peat swamp.</title>
        <authorList>
            <person name="Goh C.B.S."/>
            <person name="Lee M.S."/>
            <person name="Parimannan S."/>
            <person name="Pasbakhsh P."/>
            <person name="Yule C.M."/>
            <person name="Rajandas H."/>
            <person name="Loke S."/>
            <person name="Croft L."/>
            <person name="Tan J.B.L."/>
        </authorList>
    </citation>
    <scope>NUCLEOTIDE SEQUENCE</scope>
    <source>
        <strain evidence="9">Mgbs1</strain>
    </source>
</reference>
<comment type="caution">
    <text evidence="9">The sequence shown here is derived from an EMBL/GenBank/DDBJ whole genome shotgun (WGS) entry which is preliminary data.</text>
</comment>
<dbReference type="InterPro" id="IPR036390">
    <property type="entry name" value="WH_DNA-bd_sf"/>
</dbReference>
<keyword evidence="7" id="KW-0804">Transcription</keyword>
<evidence type="ECO:0000313" key="9">
    <source>
        <dbReference type="EMBL" id="NSL85240.1"/>
    </source>
</evidence>
<dbReference type="Gene3D" id="3.90.1150.10">
    <property type="entry name" value="Aspartate Aminotransferase, domain 1"/>
    <property type="match status" value="1"/>
</dbReference>
<keyword evidence="3" id="KW-0808">Transferase</keyword>
<dbReference type="PANTHER" id="PTHR46577">
    <property type="entry name" value="HTH-TYPE TRANSCRIPTIONAL REGULATORY PROTEIN GABR"/>
    <property type="match status" value="1"/>
</dbReference>
<dbReference type="SMART" id="SM00345">
    <property type="entry name" value="HTH_GNTR"/>
    <property type="match status" value="1"/>
</dbReference>
<evidence type="ECO:0000256" key="2">
    <source>
        <dbReference type="ARBA" id="ARBA00022576"/>
    </source>
</evidence>
<dbReference type="Pfam" id="PF00155">
    <property type="entry name" value="Aminotran_1_2"/>
    <property type="match status" value="1"/>
</dbReference>